<dbReference type="PANTHER" id="PTHR37017">
    <property type="entry name" value="AB HYDROLASE-1 DOMAIN-CONTAINING PROTEIN-RELATED"/>
    <property type="match status" value="1"/>
</dbReference>
<keyword evidence="3" id="KW-1185">Reference proteome</keyword>
<proteinExistence type="predicted"/>
<gene>
    <name evidence="2" type="ORF">JL106_12595</name>
</gene>
<keyword evidence="2" id="KW-0378">Hydrolase</keyword>
<dbReference type="RefSeq" id="WP_205261071.1">
    <property type="nucleotide sequence ID" value="NZ_JAERWK010000016.1"/>
</dbReference>
<dbReference type="InterPro" id="IPR052897">
    <property type="entry name" value="Sec-Metab_Biosynth_Hydrolase"/>
</dbReference>
<evidence type="ECO:0000313" key="2">
    <source>
        <dbReference type="EMBL" id="MBM9468117.1"/>
    </source>
</evidence>
<sequence length="273" mass="28361">MDATRTDATSTDAGQGAATTGVEVVLIPGFWLDDASWAPVTDALERAGHHPHPVTPQGVMRAADADDAARAVRLADQAAAVTDLVDALTDSGAGPVVLVGHSGGGAVAHAVVDARPDRIAWVVYVDAGPLGDGGVVNDALPTVDGRVPLPDWSFFEDAELDGMTPEIRSRVEDLALTVPAAVAAGPQRLSADERRYAVPVTVISSTMPEAVLRQFMDGGHPYVAELARIEQVEIVELPTGHWPQLSRPDELADLVVAAVDRVGDADLHASSGG</sequence>
<accession>A0A939C2H4</accession>
<organism evidence="2 3">
    <name type="scientific">Nakamurella leprariae</name>
    <dbReference type="NCBI Taxonomy" id="2803911"/>
    <lineage>
        <taxon>Bacteria</taxon>
        <taxon>Bacillati</taxon>
        <taxon>Actinomycetota</taxon>
        <taxon>Actinomycetes</taxon>
        <taxon>Nakamurellales</taxon>
        <taxon>Nakamurellaceae</taxon>
        <taxon>Nakamurella</taxon>
    </lineage>
</organism>
<dbReference type="InterPro" id="IPR029058">
    <property type="entry name" value="AB_hydrolase_fold"/>
</dbReference>
<protein>
    <submittedName>
        <fullName evidence="2">Alpha/beta hydrolase</fullName>
    </submittedName>
</protein>
<dbReference type="Proteomes" id="UP000663792">
    <property type="component" value="Unassembled WGS sequence"/>
</dbReference>
<comment type="caution">
    <text evidence="2">The sequence shown here is derived from an EMBL/GenBank/DDBJ whole genome shotgun (WGS) entry which is preliminary data.</text>
</comment>
<dbReference type="Gene3D" id="3.40.50.1820">
    <property type="entry name" value="alpha/beta hydrolase"/>
    <property type="match status" value="1"/>
</dbReference>
<evidence type="ECO:0000313" key="3">
    <source>
        <dbReference type="Proteomes" id="UP000663792"/>
    </source>
</evidence>
<dbReference type="SUPFAM" id="SSF53474">
    <property type="entry name" value="alpha/beta-Hydrolases"/>
    <property type="match status" value="1"/>
</dbReference>
<dbReference type="AlphaFoldDB" id="A0A939C2H4"/>
<feature type="domain" description="AB hydrolase-1" evidence="1">
    <location>
        <begin position="24"/>
        <end position="253"/>
    </location>
</feature>
<dbReference type="EMBL" id="JAERWK010000016">
    <property type="protein sequence ID" value="MBM9468117.1"/>
    <property type="molecule type" value="Genomic_DNA"/>
</dbReference>
<dbReference type="Pfam" id="PF12697">
    <property type="entry name" value="Abhydrolase_6"/>
    <property type="match status" value="1"/>
</dbReference>
<dbReference type="GO" id="GO:0016787">
    <property type="term" value="F:hydrolase activity"/>
    <property type="evidence" value="ECO:0007669"/>
    <property type="project" value="UniProtKB-KW"/>
</dbReference>
<dbReference type="InterPro" id="IPR000073">
    <property type="entry name" value="AB_hydrolase_1"/>
</dbReference>
<reference evidence="2" key="1">
    <citation type="submission" date="2021-01" db="EMBL/GenBank/DDBJ databases">
        <title>YIM 132084 draft genome.</title>
        <authorList>
            <person name="An D."/>
        </authorList>
    </citation>
    <scope>NUCLEOTIDE SEQUENCE</scope>
    <source>
        <strain evidence="2">YIM 132084</strain>
    </source>
</reference>
<dbReference type="PANTHER" id="PTHR37017:SF11">
    <property type="entry name" value="ESTERASE_LIPASE_THIOESTERASE DOMAIN-CONTAINING PROTEIN"/>
    <property type="match status" value="1"/>
</dbReference>
<name>A0A939C2H4_9ACTN</name>
<evidence type="ECO:0000259" key="1">
    <source>
        <dbReference type="Pfam" id="PF12697"/>
    </source>
</evidence>